<dbReference type="EMBL" id="KZ613493">
    <property type="protein sequence ID" value="PMD18539.1"/>
    <property type="molecule type" value="Genomic_DNA"/>
</dbReference>
<keyword evidence="3" id="KW-1185">Reference proteome</keyword>
<accession>A0A2J6PWY8</accession>
<evidence type="ECO:0008006" key="4">
    <source>
        <dbReference type="Google" id="ProtNLM"/>
    </source>
</evidence>
<gene>
    <name evidence="2" type="ORF">NA56DRAFT_691014</name>
</gene>
<protein>
    <recommendedName>
        <fullName evidence="4">Fungal N-terminal domain-containing protein</fullName>
    </recommendedName>
</protein>
<reference evidence="2 3" key="1">
    <citation type="submission" date="2016-05" db="EMBL/GenBank/DDBJ databases">
        <title>A degradative enzymes factory behind the ericoid mycorrhizal symbiosis.</title>
        <authorList>
            <consortium name="DOE Joint Genome Institute"/>
            <person name="Martino E."/>
            <person name="Morin E."/>
            <person name="Grelet G."/>
            <person name="Kuo A."/>
            <person name="Kohler A."/>
            <person name="Daghino S."/>
            <person name="Barry K."/>
            <person name="Choi C."/>
            <person name="Cichocki N."/>
            <person name="Clum A."/>
            <person name="Copeland A."/>
            <person name="Hainaut M."/>
            <person name="Haridas S."/>
            <person name="Labutti K."/>
            <person name="Lindquist E."/>
            <person name="Lipzen A."/>
            <person name="Khouja H.-R."/>
            <person name="Murat C."/>
            <person name="Ohm R."/>
            <person name="Olson A."/>
            <person name="Spatafora J."/>
            <person name="Veneault-Fourrey C."/>
            <person name="Henrissat B."/>
            <person name="Grigoriev I."/>
            <person name="Martin F."/>
            <person name="Perotto S."/>
        </authorList>
    </citation>
    <scope>NUCLEOTIDE SEQUENCE [LARGE SCALE GENOMIC DNA]</scope>
    <source>
        <strain evidence="2 3">UAMH 7357</strain>
    </source>
</reference>
<dbReference type="OrthoDB" id="3200163at2759"/>
<dbReference type="Proteomes" id="UP000235672">
    <property type="component" value="Unassembled WGS sequence"/>
</dbReference>
<evidence type="ECO:0000313" key="2">
    <source>
        <dbReference type="EMBL" id="PMD18539.1"/>
    </source>
</evidence>
<proteinExistence type="predicted"/>
<name>A0A2J6PWY8_9HELO</name>
<keyword evidence="1" id="KW-0175">Coiled coil</keyword>
<dbReference type="AlphaFoldDB" id="A0A2J6PWY8"/>
<feature type="coiled-coil region" evidence="1">
    <location>
        <begin position="18"/>
        <end position="62"/>
    </location>
</feature>
<sequence>MAEILAVVASGAGLASLALQLADGIERLRKRCEDLEKLRGNIGNLIEDLELVALQLKTLEEDHFEVLEFPVGPTLLGHCQAHSEVVIKKLKDLIAVIPITSSGVSKIPILLLKSKRWKIEFNELRSAVQDLKLDLVRVQLLQQRAFLQKCMPAITPSKDGSVARSTPWSNEILASNGQMDETNSQRMSMMGSKNPLWGSGRQYRQCAVLQCHCSCHLTKQVSRRFLFIQYTPLADMLKICDNAACTARRHRVQFRAALSQMGISWAVILGLDLTFEMGKFILRPGLQLERVVKYTSPGFEALWKLSEAKLSWDDAQARFRELHHTDPTFCSQVDPSGHGYLQKAVEWGWVDYGDLNFDK</sequence>
<evidence type="ECO:0000313" key="3">
    <source>
        <dbReference type="Proteomes" id="UP000235672"/>
    </source>
</evidence>
<dbReference type="STRING" id="1745343.A0A2J6PWY8"/>
<evidence type="ECO:0000256" key="1">
    <source>
        <dbReference type="SAM" id="Coils"/>
    </source>
</evidence>
<organism evidence="2 3">
    <name type="scientific">Hyaloscypha hepaticicola</name>
    <dbReference type="NCBI Taxonomy" id="2082293"/>
    <lineage>
        <taxon>Eukaryota</taxon>
        <taxon>Fungi</taxon>
        <taxon>Dikarya</taxon>
        <taxon>Ascomycota</taxon>
        <taxon>Pezizomycotina</taxon>
        <taxon>Leotiomycetes</taxon>
        <taxon>Helotiales</taxon>
        <taxon>Hyaloscyphaceae</taxon>
        <taxon>Hyaloscypha</taxon>
    </lineage>
</organism>